<feature type="non-terminal residue" evidence="1">
    <location>
        <position position="1"/>
    </location>
</feature>
<proteinExistence type="predicted"/>
<name>A0A0H5R5V1_9EUKA</name>
<accession>A0A0H5R5V1</accession>
<protein>
    <submittedName>
        <fullName evidence="1">Uncharacterized protein</fullName>
    </submittedName>
</protein>
<reference evidence="1" key="1">
    <citation type="submission" date="2015-04" db="EMBL/GenBank/DDBJ databases">
        <title>The genome sequence of the plant pathogenic Rhizarian Plasmodiophora brassicae reveals insights in its biotrophic life cycle and the origin of chitin synthesis.</title>
        <authorList>
            <person name="Schwelm A."/>
            <person name="Fogelqvist J."/>
            <person name="Knaust A."/>
            <person name="Julke S."/>
            <person name="Lilja T."/>
            <person name="Dhandapani V."/>
            <person name="Bonilla-Rosso G."/>
            <person name="Karlsson M."/>
            <person name="Shevchenko A."/>
            <person name="Choi S.R."/>
            <person name="Kim H.G."/>
            <person name="Park J.Y."/>
            <person name="Lim Y.P."/>
            <person name="Ludwig-Muller J."/>
            <person name="Dixelius C."/>
        </authorList>
    </citation>
    <scope>NUCLEOTIDE SEQUENCE</scope>
    <source>
        <tissue evidence="1">Potato root galls</tissue>
    </source>
</reference>
<organism evidence="1">
    <name type="scientific">Spongospora subterranea</name>
    <dbReference type="NCBI Taxonomy" id="70186"/>
    <lineage>
        <taxon>Eukaryota</taxon>
        <taxon>Sar</taxon>
        <taxon>Rhizaria</taxon>
        <taxon>Endomyxa</taxon>
        <taxon>Phytomyxea</taxon>
        <taxon>Plasmodiophorida</taxon>
        <taxon>Plasmodiophoridae</taxon>
        <taxon>Spongospora</taxon>
    </lineage>
</organism>
<dbReference type="AlphaFoldDB" id="A0A0H5R5V1"/>
<sequence>DLFASIARSISGFTRFAPEAFCWIRGYVFGAEKWQSIIRILSCAASSRALPLDVCARNATENVSFAIPMSNPIRSFVPAMSAIMEAFRVAVLSAVVWELVMHTTAPNALFRKKIETDVRRL</sequence>
<dbReference type="EMBL" id="HACM01009088">
    <property type="protein sequence ID" value="CRZ09530.1"/>
    <property type="molecule type" value="Transcribed_RNA"/>
</dbReference>
<evidence type="ECO:0000313" key="1">
    <source>
        <dbReference type="EMBL" id="CRZ09530.1"/>
    </source>
</evidence>